<dbReference type="PRINTS" id="PR00069">
    <property type="entry name" value="ALDKETRDTASE"/>
</dbReference>
<dbReference type="GO" id="GO:0016616">
    <property type="term" value="F:oxidoreductase activity, acting on the CH-OH group of donors, NAD or NADP as acceptor"/>
    <property type="evidence" value="ECO:0007669"/>
    <property type="project" value="UniProtKB-ARBA"/>
</dbReference>
<organism evidence="8 9">
    <name type="scientific">Holzapfeliella floricola DSM 23037 = JCM 16512</name>
    <dbReference type="NCBI Taxonomy" id="1423744"/>
    <lineage>
        <taxon>Bacteria</taxon>
        <taxon>Bacillati</taxon>
        <taxon>Bacillota</taxon>
        <taxon>Bacilli</taxon>
        <taxon>Lactobacillales</taxon>
        <taxon>Lactobacillaceae</taxon>
        <taxon>Holzapfeliella</taxon>
    </lineage>
</organism>
<feature type="active site" description="Proton donor" evidence="4">
    <location>
        <position position="52"/>
    </location>
</feature>
<dbReference type="PROSITE" id="PS00063">
    <property type="entry name" value="ALDOKETO_REDUCTASE_3"/>
    <property type="match status" value="1"/>
</dbReference>
<comment type="similarity">
    <text evidence="1">Belongs to the aldo/keto reductase family.</text>
</comment>
<keyword evidence="3" id="KW-0560">Oxidoreductase</keyword>
<gene>
    <name evidence="8" type="ORF">FC86_GL001219</name>
</gene>
<comment type="caution">
    <text evidence="8">The sequence shown here is derived from an EMBL/GenBank/DDBJ whole genome shotgun (WGS) entry which is preliminary data.</text>
</comment>
<feature type="domain" description="NADP-dependent oxidoreductase" evidence="7">
    <location>
        <begin position="27"/>
        <end position="261"/>
    </location>
</feature>
<evidence type="ECO:0000313" key="9">
    <source>
        <dbReference type="Proteomes" id="UP000051378"/>
    </source>
</evidence>
<evidence type="ECO:0000313" key="8">
    <source>
        <dbReference type="EMBL" id="KRN04860.1"/>
    </source>
</evidence>
<evidence type="ECO:0000259" key="7">
    <source>
        <dbReference type="Pfam" id="PF00248"/>
    </source>
</evidence>
<dbReference type="InterPro" id="IPR020471">
    <property type="entry name" value="AKR"/>
</dbReference>
<name>A0A0R2DW58_9LACO</name>
<dbReference type="PIRSF" id="PIRSF000097">
    <property type="entry name" value="AKR"/>
    <property type="match status" value="1"/>
</dbReference>
<dbReference type="AlphaFoldDB" id="A0A0R2DW58"/>
<dbReference type="PROSITE" id="PS00798">
    <property type="entry name" value="ALDOKETO_REDUCTASE_1"/>
    <property type="match status" value="1"/>
</dbReference>
<evidence type="ECO:0000256" key="4">
    <source>
        <dbReference type="PIRSR" id="PIRSR000097-1"/>
    </source>
</evidence>
<dbReference type="PANTHER" id="PTHR43827">
    <property type="entry name" value="2,5-DIKETO-D-GLUCONIC ACID REDUCTASE"/>
    <property type="match status" value="1"/>
</dbReference>
<dbReference type="CDD" id="cd19133">
    <property type="entry name" value="AKR_AKR5F1"/>
    <property type="match status" value="1"/>
</dbReference>
<dbReference type="Pfam" id="PF00248">
    <property type="entry name" value="Aldo_ket_red"/>
    <property type="match status" value="1"/>
</dbReference>
<dbReference type="Gene3D" id="3.20.20.100">
    <property type="entry name" value="NADP-dependent oxidoreductase domain"/>
    <property type="match status" value="1"/>
</dbReference>
<sequence>MPTIPTVTLNNGVKMPQEGFGVFQIPDFDECKQAVKEALEVGYRLIDTAQIYQNESAVGQAIQESSVRREDIFITTKIWVTDYGFEETKAAVEKSMERLKTDYLDLVLLHQPFNDYYRAYQALEALYEAKKLRAIGVSNFYPDRYIDLANYAKVVPAVNQLEMHVFHQRAEDQYYLEKYGTKIESWGPFAEGKNGLFTNEVLVKIGQDHNKTAAQVALRYLSQLGAIIIPKSVHKERMQQNIEVWDFELTADEMAKIKALDLKQPLFIDHHSPAAIERFVDLKK</sequence>
<dbReference type="InterPro" id="IPR036812">
    <property type="entry name" value="NAD(P)_OxRdtase_dom_sf"/>
</dbReference>
<keyword evidence="2" id="KW-0521">NADP</keyword>
<feature type="site" description="Lowers pKa of active site Tyr" evidence="6">
    <location>
        <position position="77"/>
    </location>
</feature>
<dbReference type="Proteomes" id="UP000051378">
    <property type="component" value="Unassembled WGS sequence"/>
</dbReference>
<dbReference type="InterPro" id="IPR018170">
    <property type="entry name" value="Aldo/ket_reductase_CS"/>
</dbReference>
<dbReference type="EMBL" id="AYZL01000006">
    <property type="protein sequence ID" value="KRN04860.1"/>
    <property type="molecule type" value="Genomic_DNA"/>
</dbReference>
<proteinExistence type="inferred from homology"/>
<evidence type="ECO:0000256" key="6">
    <source>
        <dbReference type="PIRSR" id="PIRSR000097-3"/>
    </source>
</evidence>
<evidence type="ECO:0000256" key="5">
    <source>
        <dbReference type="PIRSR" id="PIRSR000097-2"/>
    </source>
</evidence>
<dbReference type="PATRIC" id="fig|1423744.4.peg.1250"/>
<dbReference type="SUPFAM" id="SSF51430">
    <property type="entry name" value="NAD(P)-linked oxidoreductase"/>
    <property type="match status" value="1"/>
</dbReference>
<evidence type="ECO:0000256" key="3">
    <source>
        <dbReference type="ARBA" id="ARBA00023002"/>
    </source>
</evidence>
<reference evidence="8 9" key="1">
    <citation type="journal article" date="2015" name="Genome Announc.">
        <title>Expanding the biotechnology potential of lactobacilli through comparative genomics of 213 strains and associated genera.</title>
        <authorList>
            <person name="Sun Z."/>
            <person name="Harris H.M."/>
            <person name="McCann A."/>
            <person name="Guo C."/>
            <person name="Argimon S."/>
            <person name="Zhang W."/>
            <person name="Yang X."/>
            <person name="Jeffery I.B."/>
            <person name="Cooney J.C."/>
            <person name="Kagawa T.F."/>
            <person name="Liu W."/>
            <person name="Song Y."/>
            <person name="Salvetti E."/>
            <person name="Wrobel A."/>
            <person name="Rasinkangas P."/>
            <person name="Parkhill J."/>
            <person name="Rea M.C."/>
            <person name="O'Sullivan O."/>
            <person name="Ritari J."/>
            <person name="Douillard F.P."/>
            <person name="Paul Ross R."/>
            <person name="Yang R."/>
            <person name="Briner A.E."/>
            <person name="Felis G.E."/>
            <person name="de Vos W.M."/>
            <person name="Barrangou R."/>
            <person name="Klaenhammer T.R."/>
            <person name="Caufield P.W."/>
            <person name="Cui Y."/>
            <person name="Zhang H."/>
            <person name="O'Toole P.W."/>
        </authorList>
    </citation>
    <scope>NUCLEOTIDE SEQUENCE [LARGE SCALE GENOMIC DNA]</scope>
    <source>
        <strain evidence="8 9">DSM 23037</strain>
    </source>
</reference>
<evidence type="ECO:0000256" key="1">
    <source>
        <dbReference type="ARBA" id="ARBA00007905"/>
    </source>
</evidence>
<accession>A0A0R2DW58</accession>
<dbReference type="PANTHER" id="PTHR43827:SF3">
    <property type="entry name" value="NADP-DEPENDENT OXIDOREDUCTASE DOMAIN-CONTAINING PROTEIN"/>
    <property type="match status" value="1"/>
</dbReference>
<feature type="binding site" evidence="5">
    <location>
        <position position="110"/>
    </location>
    <ligand>
        <name>substrate</name>
    </ligand>
</feature>
<dbReference type="FunFam" id="3.20.20.100:FF:000015">
    <property type="entry name" value="Oxidoreductase, aldo/keto reductase family"/>
    <property type="match status" value="1"/>
</dbReference>
<keyword evidence="9" id="KW-1185">Reference proteome</keyword>
<protein>
    <submittedName>
        <fullName evidence="8">Oxidoreductase, aldo keto reductase family protein</fullName>
    </submittedName>
</protein>
<dbReference type="STRING" id="1423744.FC86_GL001219"/>
<dbReference type="InterPro" id="IPR023210">
    <property type="entry name" value="NADP_OxRdtase_dom"/>
</dbReference>
<evidence type="ECO:0000256" key="2">
    <source>
        <dbReference type="ARBA" id="ARBA00022857"/>
    </source>
</evidence>